<dbReference type="SUPFAM" id="SSF81296">
    <property type="entry name" value="E set domains"/>
    <property type="match status" value="1"/>
</dbReference>
<evidence type="ECO:0000256" key="2">
    <source>
        <dbReference type="ARBA" id="ARBA00022490"/>
    </source>
</evidence>
<dbReference type="AlphaFoldDB" id="A0A919C0A4"/>
<accession>A0A919C0A4</accession>
<evidence type="ECO:0000313" key="4">
    <source>
        <dbReference type="EMBL" id="GHG29609.1"/>
    </source>
</evidence>
<dbReference type="EMBL" id="BNBE01000004">
    <property type="protein sequence ID" value="GHG29609.1"/>
    <property type="molecule type" value="Genomic_DNA"/>
</dbReference>
<dbReference type="GO" id="GO:0005737">
    <property type="term" value="C:cytoplasm"/>
    <property type="evidence" value="ECO:0007669"/>
    <property type="project" value="UniProtKB-SubCell"/>
</dbReference>
<reference evidence="4" key="2">
    <citation type="submission" date="2020-09" db="EMBL/GenBank/DDBJ databases">
        <authorList>
            <person name="Sun Q."/>
            <person name="Ohkuma M."/>
        </authorList>
    </citation>
    <scope>NUCLEOTIDE SEQUENCE</scope>
    <source>
        <strain evidence="4">JCM 4122</strain>
    </source>
</reference>
<dbReference type="Proteomes" id="UP000632849">
    <property type="component" value="Unassembled WGS sequence"/>
</dbReference>
<evidence type="ECO:0000256" key="3">
    <source>
        <dbReference type="SAM" id="MobiDB-lite"/>
    </source>
</evidence>
<gene>
    <name evidence="4" type="ORF">GCM10017667_78990</name>
</gene>
<keyword evidence="5" id="KW-1185">Reference proteome</keyword>
<dbReference type="InterPro" id="IPR024792">
    <property type="entry name" value="RhoGDI_dom_sf"/>
</dbReference>
<name>A0A919C0A4_STRFL</name>
<comment type="subcellular location">
    <subcellularLocation>
        <location evidence="1">Cytoplasm</location>
    </subcellularLocation>
</comment>
<evidence type="ECO:0000256" key="1">
    <source>
        <dbReference type="ARBA" id="ARBA00004496"/>
    </source>
</evidence>
<evidence type="ECO:0000313" key="5">
    <source>
        <dbReference type="Proteomes" id="UP000632849"/>
    </source>
</evidence>
<feature type="region of interest" description="Disordered" evidence="3">
    <location>
        <begin position="134"/>
        <end position="165"/>
    </location>
</feature>
<dbReference type="RefSeq" id="WP_190044907.1">
    <property type="nucleotide sequence ID" value="NZ_BNBE01000004.1"/>
</dbReference>
<dbReference type="InterPro" id="IPR014756">
    <property type="entry name" value="Ig_E-set"/>
</dbReference>
<organism evidence="4 5">
    <name type="scientific">Streptomyces filamentosus</name>
    <name type="common">Streptomyces roseosporus</name>
    <dbReference type="NCBI Taxonomy" id="67294"/>
    <lineage>
        <taxon>Bacteria</taxon>
        <taxon>Bacillati</taxon>
        <taxon>Actinomycetota</taxon>
        <taxon>Actinomycetes</taxon>
        <taxon>Kitasatosporales</taxon>
        <taxon>Streptomycetaceae</taxon>
        <taxon>Streptomyces</taxon>
    </lineage>
</organism>
<sequence>MDGSGPAPDDLLSLLDVSLHTEERGRIGVPLEDGAEPLVVAEGTVVSLGLTFRLGDAVDGLVFEEEHTRDGRVVDRTRTVLGGFRRGGPYEVWLPPRRLPIGRAHCGLYRVGGRLTDGSGRELARTGHRLRLVHVGATPPPRPTTPPRPAPPSRPAPLTRPAPGA</sequence>
<keyword evidence="2" id="KW-0963">Cytoplasm</keyword>
<dbReference type="Gene3D" id="2.70.50.30">
    <property type="entry name" value="Coagulation Factor XIII, subunit A, domain 1"/>
    <property type="match status" value="1"/>
</dbReference>
<comment type="caution">
    <text evidence="4">The sequence shown here is derived from an EMBL/GenBank/DDBJ whole genome shotgun (WGS) entry which is preliminary data.</text>
</comment>
<reference evidence="4" key="1">
    <citation type="journal article" date="2014" name="Int. J. Syst. Evol. Microbiol.">
        <title>Complete genome sequence of Corynebacterium casei LMG S-19264T (=DSM 44701T), isolated from a smear-ripened cheese.</title>
        <authorList>
            <consortium name="US DOE Joint Genome Institute (JGI-PGF)"/>
            <person name="Walter F."/>
            <person name="Albersmeier A."/>
            <person name="Kalinowski J."/>
            <person name="Ruckert C."/>
        </authorList>
    </citation>
    <scope>NUCLEOTIDE SEQUENCE</scope>
    <source>
        <strain evidence="4">JCM 4122</strain>
    </source>
</reference>
<protein>
    <submittedName>
        <fullName evidence="4">Uncharacterized protein</fullName>
    </submittedName>
</protein>
<proteinExistence type="predicted"/>
<feature type="compositionally biased region" description="Pro residues" evidence="3">
    <location>
        <begin position="138"/>
        <end position="165"/>
    </location>
</feature>